<dbReference type="Pfam" id="PF00083">
    <property type="entry name" value="Sugar_tr"/>
    <property type="match status" value="1"/>
</dbReference>
<dbReference type="InParanoid" id="A0A6P7GQX9"/>
<comment type="subcellular location">
    <subcellularLocation>
        <location evidence="1">Cell membrane</location>
        <topology evidence="1">Multi-pass membrane protein</topology>
    </subcellularLocation>
</comment>
<dbReference type="GO" id="GO:0005886">
    <property type="term" value="C:plasma membrane"/>
    <property type="evidence" value="ECO:0007669"/>
    <property type="project" value="UniProtKB-SubCell"/>
</dbReference>
<keyword evidence="3 8" id="KW-0812">Transmembrane</keyword>
<feature type="transmembrane region" description="Helical" evidence="8">
    <location>
        <begin position="374"/>
        <end position="394"/>
    </location>
</feature>
<evidence type="ECO:0000256" key="3">
    <source>
        <dbReference type="ARBA" id="ARBA00022692"/>
    </source>
</evidence>
<dbReference type="RefSeq" id="XP_028151979.1">
    <property type="nucleotide sequence ID" value="XM_028296178.1"/>
</dbReference>
<keyword evidence="5 8" id="KW-0472">Membrane</keyword>
<dbReference type="SUPFAM" id="SSF103473">
    <property type="entry name" value="MFS general substrate transporter"/>
    <property type="match status" value="1"/>
</dbReference>
<keyword evidence="2" id="KW-1003">Cell membrane</keyword>
<feature type="transmembrane region" description="Helical" evidence="8">
    <location>
        <begin position="278"/>
        <end position="296"/>
    </location>
</feature>
<organism evidence="10">
    <name type="scientific">Diabrotica virgifera virgifera</name>
    <name type="common">western corn rootworm</name>
    <dbReference type="NCBI Taxonomy" id="50390"/>
    <lineage>
        <taxon>Eukaryota</taxon>
        <taxon>Metazoa</taxon>
        <taxon>Ecdysozoa</taxon>
        <taxon>Arthropoda</taxon>
        <taxon>Hexapoda</taxon>
        <taxon>Insecta</taxon>
        <taxon>Pterygota</taxon>
        <taxon>Neoptera</taxon>
        <taxon>Endopterygota</taxon>
        <taxon>Coleoptera</taxon>
        <taxon>Polyphaga</taxon>
        <taxon>Cucujiformia</taxon>
        <taxon>Chrysomeloidea</taxon>
        <taxon>Chrysomelidae</taxon>
        <taxon>Galerucinae</taxon>
        <taxon>Diabroticina</taxon>
        <taxon>Diabroticites</taxon>
        <taxon>Diabrotica</taxon>
    </lineage>
</organism>
<feature type="transmembrane region" description="Helical" evidence="8">
    <location>
        <begin position="72"/>
        <end position="90"/>
    </location>
</feature>
<dbReference type="GO" id="GO:0022857">
    <property type="term" value="F:transmembrane transporter activity"/>
    <property type="evidence" value="ECO:0007669"/>
    <property type="project" value="InterPro"/>
</dbReference>
<dbReference type="InterPro" id="IPR036259">
    <property type="entry name" value="MFS_trans_sf"/>
</dbReference>
<proteinExistence type="inferred from homology"/>
<comment type="similarity">
    <text evidence="7">Belongs to the major facilitator superfamily. Sugar transporter (TC 2.A.1.1) family. Trehalose transporter subfamily.</text>
</comment>
<name>A0A6P7GQX9_DIAVI</name>
<dbReference type="InterPro" id="IPR020846">
    <property type="entry name" value="MFS_dom"/>
</dbReference>
<dbReference type="PANTHER" id="PTHR48021">
    <property type="match status" value="1"/>
</dbReference>
<evidence type="ECO:0000313" key="10">
    <source>
        <dbReference type="RefSeq" id="XP_028151979.1"/>
    </source>
</evidence>
<evidence type="ECO:0000259" key="9">
    <source>
        <dbReference type="PROSITE" id="PS50850"/>
    </source>
</evidence>
<protein>
    <submittedName>
        <fullName evidence="10">Facilitated trehalose transporter Tret1-2 homolog isoform X1</fullName>
    </submittedName>
</protein>
<keyword evidence="4 8" id="KW-1133">Transmembrane helix</keyword>
<dbReference type="InterPro" id="IPR050549">
    <property type="entry name" value="MFS_Trehalose_Transporter"/>
</dbReference>
<dbReference type="Gene3D" id="1.20.1250.20">
    <property type="entry name" value="MFS general substrate transporter like domains"/>
    <property type="match status" value="1"/>
</dbReference>
<accession>A0A6P7GQX9</accession>
<dbReference type="PANTHER" id="PTHR48021:SF47">
    <property type="entry name" value="GH17672P"/>
    <property type="match status" value="1"/>
</dbReference>
<evidence type="ECO:0000256" key="5">
    <source>
        <dbReference type="ARBA" id="ARBA00023136"/>
    </source>
</evidence>
<feature type="transmembrane region" description="Helical" evidence="8">
    <location>
        <begin position="331"/>
        <end position="353"/>
    </location>
</feature>
<gene>
    <name evidence="10" type="primary">LOC114345357</name>
</gene>
<dbReference type="AlphaFoldDB" id="A0A6P7GQX9"/>
<evidence type="ECO:0000256" key="2">
    <source>
        <dbReference type="ARBA" id="ARBA00022475"/>
    </source>
</evidence>
<dbReference type="InterPro" id="IPR003663">
    <property type="entry name" value="Sugar/inositol_transpt"/>
</dbReference>
<feature type="transmembrane region" description="Helical" evidence="8">
    <location>
        <begin position="96"/>
        <end position="118"/>
    </location>
</feature>
<sequence>MNAIITTVAGNLVSFSAGTAISWASPEISKLADASITKSASEESWVKAIFLLGAVFGTFPFGWLADKIGRRITLLSMGVPLVICFFIMAFVKSVGAFLVCRFITGVVVGGVFTVMPMYIGEIADSSNRGVLAGLLNIFICLGILFSYAVGPYTTILVFNIILALFPAFFLILFFIFSVESPRYLIGKQNISEAKVILKKLRGATADIDSEVTFIEKALKEEGKGGIMDIFRSSGNVKAFIIASGLIFFQQFSGINAVLSNTAPIFEAAKTPISSDVCSILVGIFQLLSSFMSMSLIDRLGRKILLLASGIGMVISELLLGIYSYLDEKTDVYVKSISFLPILCLLVYILTYNLGMGSLPWTIMGELYPANVKSIASSLTASFCWLLGFLIVYFFDPIKDAIGLGVCFLIFTVCCAASIPFTKFFVIETKGKTLEEIQQELNK</sequence>
<evidence type="ECO:0000256" key="7">
    <source>
        <dbReference type="ARBA" id="ARBA00024348"/>
    </source>
</evidence>
<dbReference type="FunFam" id="1.20.1250.20:FF:000055">
    <property type="entry name" value="Facilitated trehalose transporter Tret1-2 homolog"/>
    <property type="match status" value="1"/>
</dbReference>
<reference evidence="10" key="1">
    <citation type="submission" date="2025-08" db="UniProtKB">
        <authorList>
            <consortium name="RefSeq"/>
        </authorList>
    </citation>
    <scope>IDENTIFICATION</scope>
    <source>
        <tissue evidence="10">Whole insect</tissue>
    </source>
</reference>
<feature type="transmembrane region" description="Helical" evidence="8">
    <location>
        <begin position="130"/>
        <end position="149"/>
    </location>
</feature>
<feature type="transmembrane region" description="Helical" evidence="8">
    <location>
        <begin position="48"/>
        <end position="65"/>
    </location>
</feature>
<keyword evidence="6" id="KW-0325">Glycoprotein</keyword>
<evidence type="ECO:0000256" key="6">
    <source>
        <dbReference type="ARBA" id="ARBA00023180"/>
    </source>
</evidence>
<feature type="transmembrane region" description="Helical" evidence="8">
    <location>
        <begin position="303"/>
        <end position="325"/>
    </location>
</feature>
<feature type="domain" description="Major facilitator superfamily (MFS) profile" evidence="9">
    <location>
        <begin position="2"/>
        <end position="429"/>
    </location>
</feature>
<feature type="transmembrane region" description="Helical" evidence="8">
    <location>
        <begin position="155"/>
        <end position="178"/>
    </location>
</feature>
<dbReference type="PRINTS" id="PR00171">
    <property type="entry name" value="SUGRTRNSPORT"/>
</dbReference>
<dbReference type="PROSITE" id="PS50850">
    <property type="entry name" value="MFS"/>
    <property type="match status" value="1"/>
</dbReference>
<feature type="transmembrane region" description="Helical" evidence="8">
    <location>
        <begin position="238"/>
        <end position="258"/>
    </location>
</feature>
<evidence type="ECO:0000256" key="1">
    <source>
        <dbReference type="ARBA" id="ARBA00004651"/>
    </source>
</evidence>
<dbReference type="InterPro" id="IPR005828">
    <property type="entry name" value="MFS_sugar_transport-like"/>
</dbReference>
<feature type="transmembrane region" description="Helical" evidence="8">
    <location>
        <begin position="400"/>
        <end position="421"/>
    </location>
</feature>
<evidence type="ECO:0000256" key="8">
    <source>
        <dbReference type="SAM" id="Phobius"/>
    </source>
</evidence>
<evidence type="ECO:0000256" key="4">
    <source>
        <dbReference type="ARBA" id="ARBA00022989"/>
    </source>
</evidence>